<evidence type="ECO:0000256" key="8">
    <source>
        <dbReference type="ARBA" id="ARBA00022967"/>
    </source>
</evidence>
<feature type="transmembrane region" description="Helical" evidence="11">
    <location>
        <begin position="79"/>
        <end position="103"/>
    </location>
</feature>
<evidence type="ECO:0000256" key="3">
    <source>
        <dbReference type="ARBA" id="ARBA00022475"/>
    </source>
</evidence>
<dbReference type="Gene3D" id="3.40.50.300">
    <property type="entry name" value="P-loop containing nucleotide triphosphate hydrolases"/>
    <property type="match status" value="1"/>
</dbReference>
<dbReference type="InterPro" id="IPR050093">
    <property type="entry name" value="ABC_SmlMolc_Importer"/>
</dbReference>
<evidence type="ECO:0000256" key="4">
    <source>
        <dbReference type="ARBA" id="ARBA00022519"/>
    </source>
</evidence>
<dbReference type="SUPFAM" id="SSF50331">
    <property type="entry name" value="MOP-like"/>
    <property type="match status" value="1"/>
</dbReference>
<gene>
    <name evidence="14" type="ORF">TCMB3V08_LOCUS520</name>
</gene>
<dbReference type="InterPro" id="IPR029052">
    <property type="entry name" value="Metallo-depent_PP-like"/>
</dbReference>
<dbReference type="Gene3D" id="1.10.3720.10">
    <property type="entry name" value="MetI-like"/>
    <property type="match status" value="1"/>
</dbReference>
<feature type="domain" description="ABC transporter" evidence="12">
    <location>
        <begin position="212"/>
        <end position="443"/>
    </location>
</feature>
<dbReference type="Gene3D" id="3.30.750.180">
    <property type="entry name" value="GpdQ, beta-strand dimerisation domain"/>
    <property type="match status" value="1"/>
</dbReference>
<keyword evidence="2" id="KW-0813">Transport</keyword>
<dbReference type="SMART" id="SM00382">
    <property type="entry name" value="AAA"/>
    <property type="match status" value="1"/>
</dbReference>
<dbReference type="InterPro" id="IPR027417">
    <property type="entry name" value="P-loop_NTPase"/>
</dbReference>
<evidence type="ECO:0000259" key="12">
    <source>
        <dbReference type="PROSITE" id="PS50893"/>
    </source>
</evidence>
<dbReference type="InterPro" id="IPR042281">
    <property type="entry name" value="GpdQ_beta-strand"/>
</dbReference>
<evidence type="ECO:0000256" key="1">
    <source>
        <dbReference type="ARBA" id="ARBA00004141"/>
    </source>
</evidence>
<keyword evidence="9 11" id="KW-1133">Transmembrane helix</keyword>
<dbReference type="Pfam" id="PF00149">
    <property type="entry name" value="Metallophos"/>
    <property type="match status" value="1"/>
</dbReference>
<dbReference type="Pfam" id="PF08402">
    <property type="entry name" value="TOBE_2"/>
    <property type="match status" value="1"/>
</dbReference>
<dbReference type="PANTHER" id="PTHR42781:SF5">
    <property type="entry name" value="PUTRESCINE TRANSPORT ATP-BINDING PROTEIN POTG"/>
    <property type="match status" value="1"/>
</dbReference>
<dbReference type="SUPFAM" id="SSF56300">
    <property type="entry name" value="Metallo-dependent phosphatases"/>
    <property type="match status" value="1"/>
</dbReference>
<proteinExistence type="predicted"/>
<dbReference type="CDD" id="cd06261">
    <property type="entry name" value="TM_PBP2"/>
    <property type="match status" value="1"/>
</dbReference>
<dbReference type="InterPro" id="IPR003439">
    <property type="entry name" value="ABC_transporter-like_ATP-bd"/>
</dbReference>
<dbReference type="PROSITE" id="PS00211">
    <property type="entry name" value="ABC_TRANSPORTER_1"/>
    <property type="match status" value="1"/>
</dbReference>
<dbReference type="InterPro" id="IPR004843">
    <property type="entry name" value="Calcineurin-like_PHP"/>
</dbReference>
<feature type="transmembrane region" description="Helical" evidence="11">
    <location>
        <begin position="109"/>
        <end position="130"/>
    </location>
</feature>
<dbReference type="InterPro" id="IPR017871">
    <property type="entry name" value="ABC_transporter-like_CS"/>
</dbReference>
<dbReference type="GO" id="GO:0016887">
    <property type="term" value="F:ATP hydrolysis activity"/>
    <property type="evidence" value="ECO:0007669"/>
    <property type="project" value="InterPro"/>
</dbReference>
<name>A0A7R9P2N2_TIMCA</name>
<keyword evidence="10 11" id="KW-0472">Membrane</keyword>
<dbReference type="InterPro" id="IPR035906">
    <property type="entry name" value="MetI-like_sf"/>
</dbReference>
<dbReference type="Pfam" id="PF00005">
    <property type="entry name" value="ABC_tran"/>
    <property type="match status" value="1"/>
</dbReference>
<dbReference type="InterPro" id="IPR008995">
    <property type="entry name" value="Mo/tungstate-bd_C_term_dom"/>
</dbReference>
<keyword evidence="7" id="KW-0067">ATP-binding</keyword>
<evidence type="ECO:0000256" key="11">
    <source>
        <dbReference type="SAM" id="Phobius"/>
    </source>
</evidence>
<dbReference type="PROSITE" id="PS50928">
    <property type="entry name" value="ABC_TM1"/>
    <property type="match status" value="1"/>
</dbReference>
<dbReference type="EMBL" id="OE179149">
    <property type="protein sequence ID" value="CAD7567738.1"/>
    <property type="molecule type" value="Genomic_DNA"/>
</dbReference>
<reference evidence="14" key="1">
    <citation type="submission" date="2020-11" db="EMBL/GenBank/DDBJ databases">
        <authorList>
            <person name="Tran Van P."/>
        </authorList>
    </citation>
    <scope>NUCLEOTIDE SEQUENCE</scope>
</reference>
<dbReference type="PROSITE" id="PS50893">
    <property type="entry name" value="ABC_TRANSPORTER_2"/>
    <property type="match status" value="1"/>
</dbReference>
<evidence type="ECO:0000256" key="10">
    <source>
        <dbReference type="ARBA" id="ARBA00023136"/>
    </source>
</evidence>
<dbReference type="GO" id="GO:0022857">
    <property type="term" value="F:transmembrane transporter activity"/>
    <property type="evidence" value="ECO:0007669"/>
    <property type="project" value="InterPro"/>
</dbReference>
<feature type="transmembrane region" description="Helical" evidence="11">
    <location>
        <begin position="40"/>
        <end position="67"/>
    </location>
</feature>
<evidence type="ECO:0000256" key="5">
    <source>
        <dbReference type="ARBA" id="ARBA00022692"/>
    </source>
</evidence>
<dbReference type="InterPro" id="IPR026575">
    <property type="entry name" value="GpdQ/CpdA-like"/>
</dbReference>
<keyword evidence="5 11" id="KW-0812">Transmembrane</keyword>
<dbReference type="InterPro" id="IPR013611">
    <property type="entry name" value="Transp-assoc_OB_typ2"/>
</dbReference>
<evidence type="ECO:0000256" key="7">
    <source>
        <dbReference type="ARBA" id="ARBA00022840"/>
    </source>
</evidence>
<dbReference type="SUPFAM" id="SSF52540">
    <property type="entry name" value="P-loop containing nucleoside triphosphate hydrolases"/>
    <property type="match status" value="1"/>
</dbReference>
<keyword evidence="4" id="KW-0997">Cell inner membrane</keyword>
<sequence length="784" mass="86986">MIVPVVLSMLAGVTQNYFTGLRSGLTLKWVEQVWQMYADTFWLSLLIALSCLAVTVIAGVPAAWGLLKSPSRWASRIEECLMLPVALPGLATALGIILLYGQFSALRDSWLFILIGHVLFTLPFMIRPVLSVMQAIDLPRLEEAAASLGAGFWRRFFTVVVPNCRNGILAGAFMVITLSVGEFNITWMLHTPLTKTLPVAERGNRMNEAVNVTLRHCSRRFNQQVALHPLELQVHAGETLVLLGPSGCGKTTLLRIISGLDSSDPPGEIWFDKRNVTALPIEKRNVGMVFQNYALFPTLNVAQNVAYGLKVQGVPRAERDARVAEMLALVDLTHLSHRAIDKLSGGQKQRVALARALAARPKVLLFDEPLAALDARLRDRLRLEIGALLKRLAITAVYVTHDQQEAMALGDRIAVMEQGRLVQLDTPQGIYQRPASRFVADFVGAINCIAHDPDGHPLRFCRPEDVLLADDTRYAQRGVVVGSTFLGASQRLLIDIGLDNPIQVERHAREIWQAGQRISCDLHIKAFGRLSYKQVDTHAALLQVIDTLNALQPRPDVVVITGDLVDFGRPEEYQTLREALQRLQLPFYLMAGNHDDRQALRAAFPDHTYLQAGPTLNWQLSVGGVRLLALDSSVPQQPWGEVDEQQLQWLDQALREAADQPTLVMLHHPPFACGIAHMDRQRLRHPEALEAIIARHPQVERVLCGHLHRSLQTRFAGTLACVAPGVSHQVALDLHPEGPAHFILEPPGFLLHCWQPVQGMVTHQCAIGHFSGPWPFYDSQGLID</sequence>
<evidence type="ECO:0000256" key="9">
    <source>
        <dbReference type="ARBA" id="ARBA00022989"/>
    </source>
</evidence>
<dbReference type="Pfam" id="PF00528">
    <property type="entry name" value="BPD_transp_1"/>
    <property type="match status" value="1"/>
</dbReference>
<dbReference type="GO" id="GO:0004112">
    <property type="term" value="F:cyclic-nucleotide phosphodiesterase activity"/>
    <property type="evidence" value="ECO:0007669"/>
    <property type="project" value="InterPro"/>
</dbReference>
<dbReference type="FunFam" id="3.40.50.300:FF:000042">
    <property type="entry name" value="Maltose/maltodextrin ABC transporter, ATP-binding protein"/>
    <property type="match status" value="1"/>
</dbReference>
<evidence type="ECO:0000256" key="2">
    <source>
        <dbReference type="ARBA" id="ARBA00022448"/>
    </source>
</evidence>
<dbReference type="CDD" id="cd07402">
    <property type="entry name" value="MPP_GpdQ"/>
    <property type="match status" value="1"/>
</dbReference>
<dbReference type="AlphaFoldDB" id="A0A7R9P2N2"/>
<dbReference type="GO" id="GO:0043190">
    <property type="term" value="C:ATP-binding cassette (ABC) transporter complex"/>
    <property type="evidence" value="ECO:0007669"/>
    <property type="project" value="InterPro"/>
</dbReference>
<dbReference type="Gene3D" id="3.60.21.40">
    <property type="entry name" value="GpdQ, catalytic alpha/beta sandwich domain"/>
    <property type="match status" value="1"/>
</dbReference>
<evidence type="ECO:0000259" key="13">
    <source>
        <dbReference type="PROSITE" id="PS50928"/>
    </source>
</evidence>
<organism evidence="14">
    <name type="scientific">Timema californicum</name>
    <name type="common">California timema</name>
    <name type="synonym">Walking stick</name>
    <dbReference type="NCBI Taxonomy" id="61474"/>
    <lineage>
        <taxon>Eukaryota</taxon>
        <taxon>Metazoa</taxon>
        <taxon>Ecdysozoa</taxon>
        <taxon>Arthropoda</taxon>
        <taxon>Hexapoda</taxon>
        <taxon>Insecta</taxon>
        <taxon>Pterygota</taxon>
        <taxon>Neoptera</taxon>
        <taxon>Polyneoptera</taxon>
        <taxon>Phasmatodea</taxon>
        <taxon>Timematodea</taxon>
        <taxon>Timematoidea</taxon>
        <taxon>Timematidae</taxon>
        <taxon>Timema</taxon>
    </lineage>
</organism>
<dbReference type="GO" id="GO:0005524">
    <property type="term" value="F:ATP binding"/>
    <property type="evidence" value="ECO:0007669"/>
    <property type="project" value="UniProtKB-KW"/>
</dbReference>
<evidence type="ECO:0000256" key="6">
    <source>
        <dbReference type="ARBA" id="ARBA00022741"/>
    </source>
</evidence>
<dbReference type="InterPro" id="IPR042283">
    <property type="entry name" value="GpdQ_catalytic"/>
</dbReference>
<dbReference type="InterPro" id="IPR003593">
    <property type="entry name" value="AAA+_ATPase"/>
</dbReference>
<evidence type="ECO:0000313" key="14">
    <source>
        <dbReference type="EMBL" id="CAD7567738.1"/>
    </source>
</evidence>
<dbReference type="PANTHER" id="PTHR42781">
    <property type="entry name" value="SPERMIDINE/PUTRESCINE IMPORT ATP-BINDING PROTEIN POTA"/>
    <property type="match status" value="1"/>
</dbReference>
<protein>
    <submittedName>
        <fullName evidence="14">(California timema) hypothetical protein</fullName>
    </submittedName>
</protein>
<dbReference type="InterPro" id="IPR000515">
    <property type="entry name" value="MetI-like"/>
</dbReference>
<keyword evidence="3" id="KW-1003">Cell membrane</keyword>
<feature type="transmembrane region" description="Helical" evidence="11">
    <location>
        <begin position="168"/>
        <end position="189"/>
    </location>
</feature>
<accession>A0A7R9P2N2</accession>
<feature type="domain" description="ABC transmembrane type-1" evidence="13">
    <location>
        <begin position="41"/>
        <end position="242"/>
    </location>
</feature>
<dbReference type="SUPFAM" id="SSF161098">
    <property type="entry name" value="MetI-like"/>
    <property type="match status" value="1"/>
</dbReference>
<comment type="subcellular location">
    <subcellularLocation>
        <location evidence="1">Membrane</location>
        <topology evidence="1">Multi-pass membrane protein</topology>
    </subcellularLocation>
</comment>
<keyword evidence="6" id="KW-0547">Nucleotide-binding</keyword>
<keyword evidence="8" id="KW-1278">Translocase</keyword>